<organism evidence="1 2">
    <name type="scientific">Steinernema glaseri</name>
    <dbReference type="NCBI Taxonomy" id="37863"/>
    <lineage>
        <taxon>Eukaryota</taxon>
        <taxon>Metazoa</taxon>
        <taxon>Ecdysozoa</taxon>
        <taxon>Nematoda</taxon>
        <taxon>Chromadorea</taxon>
        <taxon>Rhabditida</taxon>
        <taxon>Tylenchina</taxon>
        <taxon>Panagrolaimomorpha</taxon>
        <taxon>Strongyloidoidea</taxon>
        <taxon>Steinernematidae</taxon>
        <taxon>Steinernema</taxon>
    </lineage>
</organism>
<protein>
    <submittedName>
        <fullName evidence="2">G_PROTEIN_RECEP_F1_2 domain-containing protein</fullName>
    </submittedName>
</protein>
<sequence length="72" mass="8253">MYDLGDLLFIAAFCFLPYPCYRHYREKWPLCEEDWVSALLSPALHGLNLLRCALLNALCFIVGCEVQSLDTP</sequence>
<evidence type="ECO:0000313" key="1">
    <source>
        <dbReference type="Proteomes" id="UP000095287"/>
    </source>
</evidence>
<dbReference type="WBParaSite" id="L893_g15002.t1">
    <property type="protein sequence ID" value="L893_g15002.t1"/>
    <property type="gene ID" value="L893_g15002"/>
</dbReference>
<dbReference type="AlphaFoldDB" id="A0A1I7YCQ7"/>
<accession>A0A1I7YCQ7</accession>
<keyword evidence="1" id="KW-1185">Reference proteome</keyword>
<evidence type="ECO:0000313" key="2">
    <source>
        <dbReference type="WBParaSite" id="L893_g15002.t1"/>
    </source>
</evidence>
<dbReference type="Proteomes" id="UP000095287">
    <property type="component" value="Unplaced"/>
</dbReference>
<proteinExistence type="predicted"/>
<reference evidence="2" key="1">
    <citation type="submission" date="2016-11" db="UniProtKB">
        <authorList>
            <consortium name="WormBaseParasite"/>
        </authorList>
    </citation>
    <scope>IDENTIFICATION</scope>
</reference>
<name>A0A1I7YCQ7_9BILA</name>